<feature type="domain" description="Hemerythrin-like" evidence="1">
    <location>
        <begin position="53"/>
        <end position="162"/>
    </location>
</feature>
<proteinExistence type="predicted"/>
<gene>
    <name evidence="2" type="ORF">VFPFJ_11605</name>
</gene>
<dbReference type="GeneID" id="28893721"/>
<evidence type="ECO:0000313" key="3">
    <source>
        <dbReference type="Proteomes" id="UP000078340"/>
    </source>
</evidence>
<dbReference type="AlphaFoldDB" id="A0A179F104"/>
<organism evidence="2 3">
    <name type="scientific">Purpureocillium lilacinum</name>
    <name type="common">Paecilomyces lilacinus</name>
    <dbReference type="NCBI Taxonomy" id="33203"/>
    <lineage>
        <taxon>Eukaryota</taxon>
        <taxon>Fungi</taxon>
        <taxon>Dikarya</taxon>
        <taxon>Ascomycota</taxon>
        <taxon>Pezizomycotina</taxon>
        <taxon>Sordariomycetes</taxon>
        <taxon>Hypocreomycetidae</taxon>
        <taxon>Hypocreales</taxon>
        <taxon>Ophiocordycipitaceae</taxon>
        <taxon>Purpureocillium</taxon>
    </lineage>
</organism>
<name>A0A179F104_PURLI</name>
<evidence type="ECO:0000313" key="2">
    <source>
        <dbReference type="EMBL" id="OAQ59088.1"/>
    </source>
</evidence>
<dbReference type="Gene3D" id="1.20.120.520">
    <property type="entry name" value="nmb1532 protein domain like"/>
    <property type="match status" value="1"/>
</dbReference>
<dbReference type="PANTHER" id="PTHR35585:SF1">
    <property type="entry name" value="HHE DOMAIN PROTEIN (AFU_ORTHOLOGUE AFUA_4G00730)"/>
    <property type="match status" value="1"/>
</dbReference>
<dbReference type="PANTHER" id="PTHR35585">
    <property type="entry name" value="HHE DOMAIN PROTEIN (AFU_ORTHOLOGUE AFUA_4G00730)"/>
    <property type="match status" value="1"/>
</dbReference>
<comment type="caution">
    <text evidence="2">The sequence shown here is derived from an EMBL/GenBank/DDBJ whole genome shotgun (WGS) entry which is preliminary data.</text>
</comment>
<dbReference type="Proteomes" id="UP000078340">
    <property type="component" value="Unassembled WGS sequence"/>
</dbReference>
<dbReference type="Pfam" id="PF01814">
    <property type="entry name" value="Hemerythrin"/>
    <property type="match status" value="1"/>
</dbReference>
<dbReference type="KEGG" id="plj:28893721"/>
<sequence length="228" mass="25812">MIAGFRNTALRRALTSSALASCGTAKTGLAKSQFLRGIVSATNAGGTQSATGVIKHDHRELEDYYNRIISTNDPDEQARYQNLFVWELARHSIGEELVVYPAFEKFLPNGEQMATKDRKEHQLVKEKLYEFQNLKPGDARFATTLLALFKDLKQHMKEEEEEDLVPLEGAIEDGHSEKLARSFERTKMFMPTRSHPRAPDKPPFETIAGLITAPLDKVRDMFTKFPKD</sequence>
<reference evidence="2 3" key="1">
    <citation type="submission" date="2016-02" db="EMBL/GenBank/DDBJ databases">
        <title>Biosynthesis of antibiotic leucinostatins and their inhibition on Phytophthora in bio-control Purpureocillium lilacinum.</title>
        <authorList>
            <person name="Wang G."/>
            <person name="Liu Z."/>
            <person name="Lin R."/>
            <person name="Li E."/>
            <person name="Mao Z."/>
            <person name="Ling J."/>
            <person name="Yin W."/>
            <person name="Xie B."/>
        </authorList>
    </citation>
    <scope>NUCLEOTIDE SEQUENCE [LARGE SCALE GENOMIC DNA]</scope>
    <source>
        <strain evidence="2">PLFJ-1</strain>
    </source>
</reference>
<dbReference type="EMBL" id="LSBI01000053">
    <property type="protein sequence ID" value="OAQ59088.1"/>
    <property type="molecule type" value="Genomic_DNA"/>
</dbReference>
<dbReference type="OMA" id="IEDMFDQ"/>
<evidence type="ECO:0000259" key="1">
    <source>
        <dbReference type="Pfam" id="PF01814"/>
    </source>
</evidence>
<accession>A0A179F104</accession>
<protein>
    <submittedName>
        <fullName evidence="2">HHE domain-containing protein</fullName>
    </submittedName>
</protein>
<dbReference type="InterPro" id="IPR012312">
    <property type="entry name" value="Hemerythrin-like"/>
</dbReference>